<dbReference type="AlphaFoldDB" id="A0AAV1QW29"/>
<name>A0AAV1QW29_9ROSI</name>
<dbReference type="EMBL" id="CAWUPB010000850">
    <property type="protein sequence ID" value="CAK7325666.1"/>
    <property type="molecule type" value="Genomic_DNA"/>
</dbReference>
<evidence type="ECO:0000313" key="1">
    <source>
        <dbReference type="EMBL" id="CAK7325666.1"/>
    </source>
</evidence>
<proteinExistence type="predicted"/>
<sequence>MAYHFDGRQSVVIRPRIEWHLKPISTSHHERPAKMRPHRENPQELRCYPDIADYKVVLYSA</sequence>
<comment type="caution">
    <text evidence="1">The sequence shown here is derived from an EMBL/GenBank/DDBJ whole genome shotgun (WGS) entry which is preliminary data.</text>
</comment>
<accession>A0AAV1QW29</accession>
<protein>
    <submittedName>
        <fullName evidence="1">Uncharacterized protein</fullName>
    </submittedName>
</protein>
<reference evidence="1 2" key="1">
    <citation type="submission" date="2024-01" db="EMBL/GenBank/DDBJ databases">
        <authorList>
            <person name="Waweru B."/>
        </authorList>
    </citation>
    <scope>NUCLEOTIDE SEQUENCE [LARGE SCALE GENOMIC DNA]</scope>
</reference>
<feature type="non-terminal residue" evidence="1">
    <location>
        <position position="61"/>
    </location>
</feature>
<organism evidence="1 2">
    <name type="scientific">Dovyalis caffra</name>
    <dbReference type="NCBI Taxonomy" id="77055"/>
    <lineage>
        <taxon>Eukaryota</taxon>
        <taxon>Viridiplantae</taxon>
        <taxon>Streptophyta</taxon>
        <taxon>Embryophyta</taxon>
        <taxon>Tracheophyta</taxon>
        <taxon>Spermatophyta</taxon>
        <taxon>Magnoliopsida</taxon>
        <taxon>eudicotyledons</taxon>
        <taxon>Gunneridae</taxon>
        <taxon>Pentapetalae</taxon>
        <taxon>rosids</taxon>
        <taxon>fabids</taxon>
        <taxon>Malpighiales</taxon>
        <taxon>Salicaceae</taxon>
        <taxon>Flacourtieae</taxon>
        <taxon>Dovyalis</taxon>
    </lineage>
</organism>
<keyword evidence="2" id="KW-1185">Reference proteome</keyword>
<evidence type="ECO:0000313" key="2">
    <source>
        <dbReference type="Proteomes" id="UP001314170"/>
    </source>
</evidence>
<gene>
    <name evidence="1" type="ORF">DCAF_LOCUS3352</name>
</gene>
<dbReference type="Proteomes" id="UP001314170">
    <property type="component" value="Unassembled WGS sequence"/>
</dbReference>